<keyword evidence="3 6" id="KW-0732">Signal</keyword>
<evidence type="ECO:0000313" key="8">
    <source>
        <dbReference type="Proteomes" id="UP000309848"/>
    </source>
</evidence>
<dbReference type="InterPro" id="IPR010583">
    <property type="entry name" value="MipA"/>
</dbReference>
<comment type="similarity">
    <text evidence="2">Belongs to the MipA/OmpV family.</text>
</comment>
<feature type="chain" id="PRO_5020450701" evidence="6">
    <location>
        <begin position="23"/>
        <end position="278"/>
    </location>
</feature>
<dbReference type="PANTHER" id="PTHR38776:SF1">
    <property type="entry name" value="MLTA-INTERACTING PROTEIN-RELATED"/>
    <property type="match status" value="1"/>
</dbReference>
<proteinExistence type="inferred from homology"/>
<comment type="caution">
    <text evidence="7">The sequence shown here is derived from an EMBL/GenBank/DDBJ whole genome shotgun (WGS) entry which is preliminary data.</text>
</comment>
<dbReference type="OrthoDB" id="5462484at2"/>
<accession>A0A4S1WRV0</accession>
<dbReference type="AlphaFoldDB" id="A0A4S1WRV0"/>
<gene>
    <name evidence="7" type="ORF">E5A74_02890</name>
</gene>
<evidence type="ECO:0000256" key="2">
    <source>
        <dbReference type="ARBA" id="ARBA00005722"/>
    </source>
</evidence>
<keyword evidence="4" id="KW-0472">Membrane</keyword>
<comment type="subcellular location">
    <subcellularLocation>
        <location evidence="1">Cell outer membrane</location>
    </subcellularLocation>
</comment>
<evidence type="ECO:0000256" key="1">
    <source>
        <dbReference type="ARBA" id="ARBA00004442"/>
    </source>
</evidence>
<evidence type="ECO:0000256" key="4">
    <source>
        <dbReference type="ARBA" id="ARBA00023136"/>
    </source>
</evidence>
<name>A0A4S1WRV0_9SPHN</name>
<keyword evidence="5" id="KW-0998">Cell outer membrane</keyword>
<dbReference type="Proteomes" id="UP000309848">
    <property type="component" value="Unassembled WGS sequence"/>
</dbReference>
<evidence type="ECO:0000313" key="7">
    <source>
        <dbReference type="EMBL" id="TGX46128.1"/>
    </source>
</evidence>
<keyword evidence="8" id="KW-1185">Reference proteome</keyword>
<dbReference type="GO" id="GO:0009279">
    <property type="term" value="C:cell outer membrane"/>
    <property type="evidence" value="ECO:0007669"/>
    <property type="project" value="UniProtKB-SubCell"/>
</dbReference>
<dbReference type="RefSeq" id="WP_135982639.1">
    <property type="nucleotide sequence ID" value="NZ_JAASQM010000001.1"/>
</dbReference>
<feature type="signal peptide" evidence="6">
    <location>
        <begin position="1"/>
        <end position="22"/>
    </location>
</feature>
<reference evidence="7 8" key="1">
    <citation type="submission" date="2019-04" db="EMBL/GenBank/DDBJ databases">
        <title>Sphingomonas psychrotolerans sp. nov., isolated from soil in the Tianshan Mountains, Xinjiang, China.</title>
        <authorList>
            <person name="Luo Y."/>
            <person name="Sheng H."/>
        </authorList>
    </citation>
    <scope>NUCLEOTIDE SEQUENCE [LARGE SCALE GENOMIC DNA]</scope>
    <source>
        <strain evidence="7 8">KIS18-15</strain>
    </source>
</reference>
<evidence type="ECO:0000256" key="3">
    <source>
        <dbReference type="ARBA" id="ARBA00022729"/>
    </source>
</evidence>
<organism evidence="7 8">
    <name type="scientific">Sphingomonas naasensis</name>
    <dbReference type="NCBI Taxonomy" id="1344951"/>
    <lineage>
        <taxon>Bacteria</taxon>
        <taxon>Pseudomonadati</taxon>
        <taxon>Pseudomonadota</taxon>
        <taxon>Alphaproteobacteria</taxon>
        <taxon>Sphingomonadales</taxon>
        <taxon>Sphingomonadaceae</taxon>
        <taxon>Sphingomonas</taxon>
    </lineage>
</organism>
<sequence>MIKALLAVAALPALVVATGAAAQEADPTATSPSLVDSPAVEKETRRARVALGPQIRPRFPGSDRNLLLPLYDVSVTRGDKPFTFEAADQGVSIAIVQKDGFAFGPSFRVEGSRRRSEADLPVDEVGTSFEAGGYGELWIGSSIRARGELRKGVTGHKGLVSDVMLDYVARDGDKWLFSVGPRFVLADRKYQEAYFGVNPAASARTGLAVYRPDGGIHSVGASATTLFQLDRSWGVYGYVKYERLIADAADSPIVRSIGSRDQFSGGAALTFTFNTGIR</sequence>
<evidence type="ECO:0000256" key="5">
    <source>
        <dbReference type="ARBA" id="ARBA00023237"/>
    </source>
</evidence>
<dbReference type="PANTHER" id="PTHR38776">
    <property type="entry name" value="MLTA-INTERACTING PROTEIN-RELATED"/>
    <property type="match status" value="1"/>
</dbReference>
<protein>
    <submittedName>
        <fullName evidence="7">MipA/OmpV family protein</fullName>
    </submittedName>
</protein>
<evidence type="ECO:0000256" key="6">
    <source>
        <dbReference type="SAM" id="SignalP"/>
    </source>
</evidence>
<dbReference type="EMBL" id="SRXU01000001">
    <property type="protein sequence ID" value="TGX46128.1"/>
    <property type="molecule type" value="Genomic_DNA"/>
</dbReference>
<dbReference type="Pfam" id="PF06629">
    <property type="entry name" value="MipA"/>
    <property type="match status" value="1"/>
</dbReference>